<feature type="transmembrane region" description="Helical" evidence="1">
    <location>
        <begin position="20"/>
        <end position="40"/>
    </location>
</feature>
<reference evidence="3" key="1">
    <citation type="submission" date="2017-09" db="EMBL/GenBank/DDBJ databases">
        <authorList>
            <person name="Varghese N."/>
            <person name="Submissions S."/>
        </authorList>
    </citation>
    <scope>NUCLEOTIDE SEQUENCE [LARGE SCALE GENOMIC DNA]</scope>
    <source>
        <strain evidence="3">DSM 44270</strain>
    </source>
</reference>
<keyword evidence="1" id="KW-0472">Membrane</keyword>
<evidence type="ECO:0008006" key="4">
    <source>
        <dbReference type="Google" id="ProtNLM"/>
    </source>
</evidence>
<dbReference type="AlphaFoldDB" id="A0A286H8L4"/>
<feature type="transmembrane region" description="Helical" evidence="1">
    <location>
        <begin position="237"/>
        <end position="259"/>
    </location>
</feature>
<feature type="transmembrane region" description="Helical" evidence="1">
    <location>
        <begin position="70"/>
        <end position="88"/>
    </location>
</feature>
<feature type="transmembrane region" description="Helical" evidence="1">
    <location>
        <begin position="377"/>
        <end position="396"/>
    </location>
</feature>
<dbReference type="OrthoDB" id="8168962at2"/>
<evidence type="ECO:0000313" key="2">
    <source>
        <dbReference type="EMBL" id="SOE04052.1"/>
    </source>
</evidence>
<keyword evidence="3" id="KW-1185">Reference proteome</keyword>
<accession>A0A286H8L4</accession>
<name>A0A286H8L4_9ACTN</name>
<protein>
    <recommendedName>
        <fullName evidence="4">Fenitrothion hydrolase</fullName>
    </recommendedName>
</protein>
<dbReference type="RefSeq" id="WP_097186123.1">
    <property type="nucleotide sequence ID" value="NZ_OCNK01000009.1"/>
</dbReference>
<organism evidence="2 3">
    <name type="scientific">Blastococcus haudaquaticus</name>
    <dbReference type="NCBI Taxonomy" id="1938745"/>
    <lineage>
        <taxon>Bacteria</taxon>
        <taxon>Bacillati</taxon>
        <taxon>Actinomycetota</taxon>
        <taxon>Actinomycetes</taxon>
        <taxon>Geodermatophilales</taxon>
        <taxon>Geodermatophilaceae</taxon>
        <taxon>Blastococcus</taxon>
    </lineage>
</organism>
<sequence length="434" mass="45424">MIVLAHGVGSRTDLPIPIGFALYGAGAAILVSFAVLVLFWRTPRLGGSGSGRPLPGGVQRLLDGAPFRRGLQAAALAVAALVVAVALWGPADTDRNLAPWVLYVTFWAGLVPLSLLVGPVARLANPLRLLHRGLRGLVPRAPGVARLPALGLWPAAASLLVFVWLELVYPGRAEPVTVAVFLIGYAVVQVGLALWFGEDWFAQGDGFEAYSTLIARLSPWGRRDDGRLVLRNPLANAIATPPSPGLAPLVVVLLGSTAFDGLSRTVFWQTGPGAANDTLSGTLGLLAMVAIVAVLYALGTRLSGRMAGQDPAVQPARYAATVIPIALGYTVAHYFSLLALDGQTTWILISNPFGIDGVDLFGTYGNRVDLTAVSSDAIALVQVGAIIVGHVIGVTLAHERALLSARRARASDQLPLVVVMVLFTLGGLGLLFGF</sequence>
<feature type="transmembrane region" description="Helical" evidence="1">
    <location>
        <begin position="416"/>
        <end position="433"/>
    </location>
</feature>
<feature type="transmembrane region" description="Helical" evidence="1">
    <location>
        <begin position="279"/>
        <end position="298"/>
    </location>
</feature>
<feature type="transmembrane region" description="Helical" evidence="1">
    <location>
        <begin position="144"/>
        <end position="164"/>
    </location>
</feature>
<dbReference type="EMBL" id="OCNK01000009">
    <property type="protein sequence ID" value="SOE04052.1"/>
    <property type="molecule type" value="Genomic_DNA"/>
</dbReference>
<gene>
    <name evidence="2" type="ORF">SAMN06272739_4436</name>
</gene>
<evidence type="ECO:0000313" key="3">
    <source>
        <dbReference type="Proteomes" id="UP000219482"/>
    </source>
</evidence>
<proteinExistence type="predicted"/>
<evidence type="ECO:0000256" key="1">
    <source>
        <dbReference type="SAM" id="Phobius"/>
    </source>
</evidence>
<feature type="transmembrane region" description="Helical" evidence="1">
    <location>
        <begin position="100"/>
        <end position="123"/>
    </location>
</feature>
<keyword evidence="1" id="KW-1133">Transmembrane helix</keyword>
<keyword evidence="1" id="KW-0812">Transmembrane</keyword>
<dbReference type="Proteomes" id="UP000219482">
    <property type="component" value="Unassembled WGS sequence"/>
</dbReference>
<feature type="transmembrane region" description="Helical" evidence="1">
    <location>
        <begin position="176"/>
        <end position="196"/>
    </location>
</feature>
<feature type="transmembrane region" description="Helical" evidence="1">
    <location>
        <begin position="318"/>
        <end position="340"/>
    </location>
</feature>